<reference evidence="1 2" key="1">
    <citation type="submission" date="2018-05" db="EMBL/GenBank/DDBJ databases">
        <title>Zavarzinia sp. HR-AS.</title>
        <authorList>
            <person name="Lee Y."/>
            <person name="Jeon C.O."/>
        </authorList>
    </citation>
    <scope>NUCLEOTIDE SEQUENCE [LARGE SCALE GENOMIC DNA]</scope>
    <source>
        <strain evidence="1 2">HR-AS</strain>
    </source>
</reference>
<dbReference type="AlphaFoldDB" id="A0A317DSI9"/>
<dbReference type="OrthoDB" id="9812088at2"/>
<accession>A0A317DSI9</accession>
<dbReference type="RefSeq" id="WP_109908089.1">
    <property type="nucleotide sequence ID" value="NZ_QGLE01000022.1"/>
</dbReference>
<dbReference type="Proteomes" id="UP000245461">
    <property type="component" value="Unassembled WGS sequence"/>
</dbReference>
<evidence type="ECO:0000313" key="2">
    <source>
        <dbReference type="Proteomes" id="UP000245461"/>
    </source>
</evidence>
<gene>
    <name evidence="1" type="ORF">DKG74_20735</name>
</gene>
<protein>
    <submittedName>
        <fullName evidence="1">DUF1320 domain-containing protein</fullName>
    </submittedName>
</protein>
<name>A0A317DSI9_9PROT</name>
<dbReference type="Pfam" id="PF07030">
    <property type="entry name" value="Phage_Mu_Gp36"/>
    <property type="match status" value="1"/>
</dbReference>
<proteinExistence type="predicted"/>
<dbReference type="InterPro" id="IPR009752">
    <property type="entry name" value="Phage_Mu_GpJ"/>
</dbReference>
<dbReference type="EMBL" id="QGLE01000022">
    <property type="protein sequence ID" value="PWR17638.1"/>
    <property type="molecule type" value="Genomic_DNA"/>
</dbReference>
<evidence type="ECO:0000313" key="1">
    <source>
        <dbReference type="EMBL" id="PWR17638.1"/>
    </source>
</evidence>
<organism evidence="1 2">
    <name type="scientific">Zavarzinia aquatilis</name>
    <dbReference type="NCBI Taxonomy" id="2211142"/>
    <lineage>
        <taxon>Bacteria</taxon>
        <taxon>Pseudomonadati</taxon>
        <taxon>Pseudomonadota</taxon>
        <taxon>Alphaproteobacteria</taxon>
        <taxon>Rhodospirillales</taxon>
        <taxon>Zavarziniaceae</taxon>
        <taxon>Zavarzinia</taxon>
    </lineage>
</organism>
<sequence>MTYAVKQDLIDRFGELELIQLTDRASPVPTTVDDTVVGRALADADALCDSYLAKLYSLPVASAPPALVKVAADIARFYLHGDAASDGIRTAFEDARKWLQDVARGLIGLSIEGAPLAQPGGGIVRVDGPERVMSRETLRGL</sequence>
<comment type="caution">
    <text evidence="1">The sequence shown here is derived from an EMBL/GenBank/DDBJ whole genome shotgun (WGS) entry which is preliminary data.</text>
</comment>
<keyword evidence="2" id="KW-1185">Reference proteome</keyword>